<evidence type="ECO:0000256" key="4">
    <source>
        <dbReference type="ARBA" id="ARBA00023136"/>
    </source>
</evidence>
<evidence type="ECO:0000256" key="3">
    <source>
        <dbReference type="ARBA" id="ARBA00022989"/>
    </source>
</evidence>
<evidence type="ECO:0000256" key="1">
    <source>
        <dbReference type="ARBA" id="ARBA00004141"/>
    </source>
</evidence>
<dbReference type="GO" id="GO:0016020">
    <property type="term" value="C:membrane"/>
    <property type="evidence" value="ECO:0007669"/>
    <property type="project" value="UniProtKB-SubCell"/>
</dbReference>
<keyword evidence="10" id="KW-1185">Reference proteome</keyword>
<sequence>MDEYTTPGMAPPAGQTSHFYTPYNSLQIGTVIAFGVTYFLATVFVALRYFQVFILVKKFELDLAIITISFGVSATYFATLVRLMKYGWGKHMWDVSIAQLVKFDKALLPNTVTYLICPSITKMAILSVLFHINPSSIYRYCVVGVAISIFAYTLTLCVITGAPCNPLKTGTTKCLENVALAQAVLNIVSDLAVVALPMPTIHNLQFSTKQKLTVSCLLALGSGVVICSIARLPYVLKLDSTADTTYTEAILGIWSLVEINLGIICACAMRFKKLITTYLPKLSIFSSRSRSRSTGKAYVTDVHMFRPKDSKGQHSYQLHSFQDSSAEPHSPAFPPKSKDISVYRTFDVDVERTDGDRDTRDNGSTDKILT</sequence>
<feature type="transmembrane region" description="Helical" evidence="7">
    <location>
        <begin position="26"/>
        <end position="49"/>
    </location>
</feature>
<evidence type="ECO:0000256" key="5">
    <source>
        <dbReference type="ARBA" id="ARBA00038359"/>
    </source>
</evidence>
<dbReference type="InterPro" id="IPR052337">
    <property type="entry name" value="SAT4-like"/>
</dbReference>
<dbReference type="EMBL" id="JAQJAN010000003">
    <property type="protein sequence ID" value="KAJ5734370.1"/>
    <property type="molecule type" value="Genomic_DNA"/>
</dbReference>
<evidence type="ECO:0000256" key="2">
    <source>
        <dbReference type="ARBA" id="ARBA00022692"/>
    </source>
</evidence>
<keyword evidence="4 7" id="KW-0472">Membrane</keyword>
<reference evidence="9" key="2">
    <citation type="submission" date="2023-01" db="EMBL/GenBank/DDBJ databases">
        <authorList>
            <person name="Petersen C."/>
        </authorList>
    </citation>
    <scope>NUCLEOTIDE SEQUENCE</scope>
    <source>
        <strain evidence="9">IBT 17514</strain>
    </source>
</reference>
<feature type="transmembrane region" description="Helical" evidence="7">
    <location>
        <begin position="179"/>
        <end position="200"/>
    </location>
</feature>
<reference evidence="9" key="1">
    <citation type="journal article" date="2023" name="IMA Fungus">
        <title>Comparative genomic study of the Penicillium genus elucidates a diverse pangenome and 15 lateral gene transfer events.</title>
        <authorList>
            <person name="Petersen C."/>
            <person name="Sorensen T."/>
            <person name="Nielsen M.R."/>
            <person name="Sondergaard T.E."/>
            <person name="Sorensen J.L."/>
            <person name="Fitzpatrick D.A."/>
            <person name="Frisvad J.C."/>
            <person name="Nielsen K.L."/>
        </authorList>
    </citation>
    <scope>NUCLEOTIDE SEQUENCE</scope>
    <source>
        <strain evidence="9">IBT 17514</strain>
    </source>
</reference>
<name>A0AAD6HTB3_9EURO</name>
<feature type="transmembrane region" description="Helical" evidence="7">
    <location>
        <begin position="212"/>
        <end position="231"/>
    </location>
</feature>
<evidence type="ECO:0000313" key="10">
    <source>
        <dbReference type="Proteomes" id="UP001215712"/>
    </source>
</evidence>
<comment type="caution">
    <text evidence="9">The sequence shown here is derived from an EMBL/GenBank/DDBJ whole genome shotgun (WGS) entry which is preliminary data.</text>
</comment>
<protein>
    <recommendedName>
        <fullName evidence="8">Rhodopsin domain-containing protein</fullName>
    </recommendedName>
</protein>
<evidence type="ECO:0000256" key="6">
    <source>
        <dbReference type="SAM" id="MobiDB-lite"/>
    </source>
</evidence>
<comment type="similarity">
    <text evidence="5">Belongs to the SAT4 family.</text>
</comment>
<gene>
    <name evidence="9" type="ORF">N7493_003156</name>
</gene>
<feature type="transmembrane region" description="Helical" evidence="7">
    <location>
        <begin position="137"/>
        <end position="159"/>
    </location>
</feature>
<dbReference type="Proteomes" id="UP001215712">
    <property type="component" value="Unassembled WGS sequence"/>
</dbReference>
<dbReference type="Pfam" id="PF20684">
    <property type="entry name" value="Fung_rhodopsin"/>
    <property type="match status" value="1"/>
</dbReference>
<feature type="region of interest" description="Disordered" evidence="6">
    <location>
        <begin position="308"/>
        <end position="340"/>
    </location>
</feature>
<evidence type="ECO:0000313" key="9">
    <source>
        <dbReference type="EMBL" id="KAJ5734370.1"/>
    </source>
</evidence>
<proteinExistence type="inferred from homology"/>
<evidence type="ECO:0000259" key="8">
    <source>
        <dbReference type="Pfam" id="PF20684"/>
    </source>
</evidence>
<dbReference type="AlphaFoldDB" id="A0AAD6HTB3"/>
<dbReference type="PANTHER" id="PTHR33048:SF129">
    <property type="entry name" value="INTEGRAL MEMBRANE PROTEIN-RELATED"/>
    <property type="match status" value="1"/>
</dbReference>
<dbReference type="PANTHER" id="PTHR33048">
    <property type="entry name" value="PTH11-LIKE INTEGRAL MEMBRANE PROTEIN (AFU_ORTHOLOGUE AFUA_5G11245)"/>
    <property type="match status" value="1"/>
</dbReference>
<feature type="transmembrane region" description="Helical" evidence="7">
    <location>
        <begin position="61"/>
        <end position="84"/>
    </location>
</feature>
<feature type="transmembrane region" description="Helical" evidence="7">
    <location>
        <begin position="251"/>
        <end position="271"/>
    </location>
</feature>
<feature type="transmembrane region" description="Helical" evidence="7">
    <location>
        <begin position="112"/>
        <end position="130"/>
    </location>
</feature>
<evidence type="ECO:0000256" key="7">
    <source>
        <dbReference type="SAM" id="Phobius"/>
    </source>
</evidence>
<dbReference type="InterPro" id="IPR049326">
    <property type="entry name" value="Rhodopsin_dom_fungi"/>
</dbReference>
<keyword evidence="3 7" id="KW-1133">Transmembrane helix</keyword>
<feature type="domain" description="Rhodopsin" evidence="8">
    <location>
        <begin position="48"/>
        <end position="275"/>
    </location>
</feature>
<keyword evidence="2 7" id="KW-0812">Transmembrane</keyword>
<organism evidence="9 10">
    <name type="scientific">Penicillium malachiteum</name>
    <dbReference type="NCBI Taxonomy" id="1324776"/>
    <lineage>
        <taxon>Eukaryota</taxon>
        <taxon>Fungi</taxon>
        <taxon>Dikarya</taxon>
        <taxon>Ascomycota</taxon>
        <taxon>Pezizomycotina</taxon>
        <taxon>Eurotiomycetes</taxon>
        <taxon>Eurotiomycetidae</taxon>
        <taxon>Eurotiales</taxon>
        <taxon>Aspergillaceae</taxon>
        <taxon>Penicillium</taxon>
    </lineage>
</organism>
<feature type="compositionally biased region" description="Polar residues" evidence="6">
    <location>
        <begin position="313"/>
        <end position="327"/>
    </location>
</feature>
<comment type="subcellular location">
    <subcellularLocation>
        <location evidence="1">Membrane</location>
        <topology evidence="1">Multi-pass membrane protein</topology>
    </subcellularLocation>
</comment>
<accession>A0AAD6HTB3</accession>